<evidence type="ECO:0000313" key="2">
    <source>
        <dbReference type="Proteomes" id="UP001232063"/>
    </source>
</evidence>
<dbReference type="Proteomes" id="UP001232063">
    <property type="component" value="Unassembled WGS sequence"/>
</dbReference>
<dbReference type="AlphaFoldDB" id="A0AAE3R113"/>
<sequence length="102" mass="12160">MISNKDLYLEEYYQNGAEIAMYQEFEAWQAWEALLKWADDRIRQSESFFLDLRDDSLEPVEITPEDELISEEMNWFMRGDSVSQEGKSIRFLPENTGWRIPA</sequence>
<keyword evidence="2" id="KW-1185">Reference proteome</keyword>
<gene>
    <name evidence="1" type="ORF">QNI22_01885</name>
</gene>
<protein>
    <submittedName>
        <fullName evidence="1">Uncharacterized protein</fullName>
    </submittedName>
</protein>
<dbReference type="EMBL" id="JASJOU010000001">
    <property type="protein sequence ID" value="MDJ1499374.1"/>
    <property type="molecule type" value="Genomic_DNA"/>
</dbReference>
<comment type="caution">
    <text evidence="1">The sequence shown here is derived from an EMBL/GenBank/DDBJ whole genome shotgun (WGS) entry which is preliminary data.</text>
</comment>
<name>A0AAE3R113_9BACT</name>
<accession>A0AAE3R113</accession>
<proteinExistence type="predicted"/>
<evidence type="ECO:0000313" key="1">
    <source>
        <dbReference type="EMBL" id="MDJ1499374.1"/>
    </source>
</evidence>
<reference evidence="1" key="1">
    <citation type="submission" date="2023-05" db="EMBL/GenBank/DDBJ databases">
        <authorList>
            <person name="Zhang X."/>
        </authorList>
    </citation>
    <scope>NUCLEOTIDE SEQUENCE</scope>
    <source>
        <strain evidence="1">BD1B2-1</strain>
    </source>
</reference>
<organism evidence="1 2">
    <name type="scientific">Xanthocytophaga agilis</name>
    <dbReference type="NCBI Taxonomy" id="3048010"/>
    <lineage>
        <taxon>Bacteria</taxon>
        <taxon>Pseudomonadati</taxon>
        <taxon>Bacteroidota</taxon>
        <taxon>Cytophagia</taxon>
        <taxon>Cytophagales</taxon>
        <taxon>Rhodocytophagaceae</taxon>
        <taxon>Xanthocytophaga</taxon>
    </lineage>
</organism>
<dbReference type="RefSeq" id="WP_314508897.1">
    <property type="nucleotide sequence ID" value="NZ_JASJOU010000001.1"/>
</dbReference>